<dbReference type="PANTHER" id="PTHR11956:SF5">
    <property type="entry name" value="ARGININE--TRNA LIGASE, CYTOPLASMIC"/>
    <property type="match status" value="1"/>
</dbReference>
<dbReference type="InterPro" id="IPR009080">
    <property type="entry name" value="tRNAsynth_Ia_anticodon-bd"/>
</dbReference>
<keyword evidence="9 11" id="KW-0030">Aminoacyl-tRNA synthetase</keyword>
<dbReference type="SUPFAM" id="SSF52374">
    <property type="entry name" value="Nucleotidylyl transferase"/>
    <property type="match status" value="1"/>
</dbReference>
<dbReference type="EMBL" id="LXQC01000141">
    <property type="protein sequence ID" value="TFE68419.1"/>
    <property type="molecule type" value="Genomic_DNA"/>
</dbReference>
<feature type="coiled-coil region" evidence="13">
    <location>
        <begin position="388"/>
        <end position="420"/>
    </location>
</feature>
<evidence type="ECO:0000256" key="3">
    <source>
        <dbReference type="ARBA" id="ARBA00011245"/>
    </source>
</evidence>
<name>A0A4Y8PBF6_9BACT</name>
<evidence type="ECO:0000256" key="12">
    <source>
        <dbReference type="RuleBase" id="RU363038"/>
    </source>
</evidence>
<dbReference type="InterPro" id="IPR001412">
    <property type="entry name" value="aa-tRNA-synth_I_CS"/>
</dbReference>
<evidence type="ECO:0000256" key="6">
    <source>
        <dbReference type="ARBA" id="ARBA00022741"/>
    </source>
</evidence>
<evidence type="ECO:0000256" key="4">
    <source>
        <dbReference type="ARBA" id="ARBA00022490"/>
    </source>
</evidence>
<dbReference type="SUPFAM" id="SSF47323">
    <property type="entry name" value="Anticodon-binding domain of a subclass of class I aminoacyl-tRNA synthetases"/>
    <property type="match status" value="1"/>
</dbReference>
<comment type="similarity">
    <text evidence="2 11 12">Belongs to the class-I aminoacyl-tRNA synthetase family.</text>
</comment>
<dbReference type="PRINTS" id="PR01038">
    <property type="entry name" value="TRNASYNTHARG"/>
</dbReference>
<dbReference type="SMART" id="SM00836">
    <property type="entry name" value="DALR_1"/>
    <property type="match status" value="1"/>
</dbReference>
<evidence type="ECO:0000313" key="17">
    <source>
        <dbReference type="Proteomes" id="UP000297713"/>
    </source>
</evidence>
<comment type="caution">
    <text evidence="16">The sequence shown here is derived from an EMBL/GenBank/DDBJ whole genome shotgun (WGS) entry which is preliminary data.</text>
</comment>
<keyword evidence="7 11" id="KW-0067">ATP-binding</keyword>
<evidence type="ECO:0000256" key="11">
    <source>
        <dbReference type="HAMAP-Rule" id="MF_00123"/>
    </source>
</evidence>
<feature type="short sequence motif" description="'HIGH' region" evidence="11">
    <location>
        <begin position="125"/>
        <end position="135"/>
    </location>
</feature>
<evidence type="ECO:0000256" key="2">
    <source>
        <dbReference type="ARBA" id="ARBA00005594"/>
    </source>
</evidence>
<dbReference type="RefSeq" id="WP_134440191.1">
    <property type="nucleotide sequence ID" value="NZ_LXQC01000141.1"/>
</dbReference>
<dbReference type="Pfam" id="PF00750">
    <property type="entry name" value="tRNA-synt_1d"/>
    <property type="match status" value="1"/>
</dbReference>
<comment type="subunit">
    <text evidence="3 11">Monomer.</text>
</comment>
<dbReference type="CDD" id="cd07956">
    <property type="entry name" value="Anticodon_Ia_Arg"/>
    <property type="match status" value="1"/>
</dbReference>
<feature type="domain" description="Arginyl tRNA synthetase N-terminal" evidence="15">
    <location>
        <begin position="6"/>
        <end position="89"/>
    </location>
</feature>
<keyword evidence="8 11" id="KW-0648">Protein biosynthesis</keyword>
<evidence type="ECO:0000256" key="10">
    <source>
        <dbReference type="ARBA" id="ARBA00049339"/>
    </source>
</evidence>
<evidence type="ECO:0000256" key="9">
    <source>
        <dbReference type="ARBA" id="ARBA00023146"/>
    </source>
</evidence>
<dbReference type="CDD" id="cd00671">
    <property type="entry name" value="ArgRS_core"/>
    <property type="match status" value="1"/>
</dbReference>
<dbReference type="InterPro" id="IPR036695">
    <property type="entry name" value="Arg-tRNA-synth_N_sf"/>
</dbReference>
<reference evidence="16 17" key="1">
    <citation type="submission" date="2016-05" db="EMBL/GenBank/DDBJ databases">
        <title>Diversity and Homogeneity among Thermoacidophilic Verrucomicrobia Methanotrophs Linked with Geographical Origin.</title>
        <authorList>
            <person name="Erikstad H.-A."/>
            <person name="Smestad N.B."/>
            <person name="Ceballos R.M."/>
            <person name="Birkeland N.-K."/>
        </authorList>
    </citation>
    <scope>NUCLEOTIDE SEQUENCE [LARGE SCALE GENOMIC DNA]</scope>
    <source>
        <strain evidence="16 17">Phi</strain>
    </source>
</reference>
<keyword evidence="6 11" id="KW-0547">Nucleotide-binding</keyword>
<dbReference type="PANTHER" id="PTHR11956">
    <property type="entry name" value="ARGINYL-TRNA SYNTHETASE"/>
    <property type="match status" value="1"/>
</dbReference>
<keyword evidence="17" id="KW-1185">Reference proteome</keyword>
<evidence type="ECO:0000256" key="1">
    <source>
        <dbReference type="ARBA" id="ARBA00004496"/>
    </source>
</evidence>
<dbReference type="Pfam" id="PF03485">
    <property type="entry name" value="Arg_tRNA_synt_N"/>
    <property type="match status" value="1"/>
</dbReference>
<dbReference type="Proteomes" id="UP000297713">
    <property type="component" value="Unassembled WGS sequence"/>
</dbReference>
<gene>
    <name evidence="11" type="primary">argS</name>
    <name evidence="16" type="ORF">A7Q10_08595</name>
</gene>
<dbReference type="InterPro" id="IPR035684">
    <property type="entry name" value="ArgRS_core"/>
</dbReference>
<evidence type="ECO:0000259" key="14">
    <source>
        <dbReference type="SMART" id="SM00836"/>
    </source>
</evidence>
<evidence type="ECO:0000256" key="13">
    <source>
        <dbReference type="SAM" id="Coils"/>
    </source>
</evidence>
<dbReference type="Gene3D" id="1.10.730.10">
    <property type="entry name" value="Isoleucyl-tRNA Synthetase, Domain 1"/>
    <property type="match status" value="1"/>
</dbReference>
<dbReference type="Pfam" id="PF05746">
    <property type="entry name" value="DALR_1"/>
    <property type="match status" value="1"/>
</dbReference>
<dbReference type="Gene3D" id="3.30.1360.70">
    <property type="entry name" value="Arginyl tRNA synthetase N-terminal domain"/>
    <property type="match status" value="1"/>
</dbReference>
<evidence type="ECO:0000313" key="16">
    <source>
        <dbReference type="EMBL" id="TFE68419.1"/>
    </source>
</evidence>
<keyword evidence="5 11" id="KW-0436">Ligase</keyword>
<dbReference type="GO" id="GO:0005524">
    <property type="term" value="F:ATP binding"/>
    <property type="evidence" value="ECO:0007669"/>
    <property type="project" value="UniProtKB-UniRule"/>
</dbReference>
<dbReference type="InterPro" id="IPR014729">
    <property type="entry name" value="Rossmann-like_a/b/a_fold"/>
</dbReference>
<dbReference type="OrthoDB" id="9805987at2"/>
<dbReference type="AlphaFoldDB" id="A0A4Y8PBF6"/>
<dbReference type="FunFam" id="1.10.730.10:FF:000006">
    <property type="entry name" value="Arginyl-tRNA synthetase 2, mitochondrial"/>
    <property type="match status" value="1"/>
</dbReference>
<keyword evidence="4 11" id="KW-0963">Cytoplasm</keyword>
<dbReference type="GO" id="GO:0006420">
    <property type="term" value="P:arginyl-tRNA aminoacylation"/>
    <property type="evidence" value="ECO:0007669"/>
    <property type="project" value="UniProtKB-UniRule"/>
</dbReference>
<dbReference type="GO" id="GO:0004814">
    <property type="term" value="F:arginine-tRNA ligase activity"/>
    <property type="evidence" value="ECO:0007669"/>
    <property type="project" value="UniProtKB-UniRule"/>
</dbReference>
<dbReference type="Gene3D" id="3.40.50.620">
    <property type="entry name" value="HUPs"/>
    <property type="match status" value="1"/>
</dbReference>
<dbReference type="GO" id="GO:0005737">
    <property type="term" value="C:cytoplasm"/>
    <property type="evidence" value="ECO:0007669"/>
    <property type="project" value="UniProtKB-SubCell"/>
</dbReference>
<dbReference type="InterPro" id="IPR001278">
    <property type="entry name" value="Arg-tRNA-ligase"/>
</dbReference>
<comment type="catalytic activity">
    <reaction evidence="10 11">
        <text>tRNA(Arg) + L-arginine + ATP = L-arginyl-tRNA(Arg) + AMP + diphosphate</text>
        <dbReference type="Rhea" id="RHEA:20301"/>
        <dbReference type="Rhea" id="RHEA-COMP:9658"/>
        <dbReference type="Rhea" id="RHEA-COMP:9673"/>
        <dbReference type="ChEBI" id="CHEBI:30616"/>
        <dbReference type="ChEBI" id="CHEBI:32682"/>
        <dbReference type="ChEBI" id="CHEBI:33019"/>
        <dbReference type="ChEBI" id="CHEBI:78442"/>
        <dbReference type="ChEBI" id="CHEBI:78513"/>
        <dbReference type="ChEBI" id="CHEBI:456215"/>
        <dbReference type="EC" id="6.1.1.19"/>
    </reaction>
</comment>
<evidence type="ECO:0000256" key="7">
    <source>
        <dbReference type="ARBA" id="ARBA00022840"/>
    </source>
</evidence>
<dbReference type="PROSITE" id="PS00178">
    <property type="entry name" value="AA_TRNA_LIGASE_I"/>
    <property type="match status" value="1"/>
</dbReference>
<feature type="domain" description="DALR anticodon binding" evidence="14">
    <location>
        <begin position="458"/>
        <end position="581"/>
    </location>
</feature>
<evidence type="ECO:0000256" key="5">
    <source>
        <dbReference type="ARBA" id="ARBA00022598"/>
    </source>
</evidence>
<dbReference type="InterPro" id="IPR005148">
    <property type="entry name" value="Arg-tRNA-synth_N"/>
</dbReference>
<dbReference type="HAMAP" id="MF_00123">
    <property type="entry name" value="Arg_tRNA_synth"/>
    <property type="match status" value="1"/>
</dbReference>
<dbReference type="FunFam" id="3.40.50.620:FF:000116">
    <property type="entry name" value="Arginine--tRNA ligase"/>
    <property type="match status" value="1"/>
</dbReference>
<sequence>MKFPLDLILESLKNALDQKFGQDIPFSPIVEPCSNPSFGDFQSNIAFVIAQALKENPRKLALELANAMGESSVIFHPEVGGNGFLNFKVKPNAYLKAFLAMRSDPRLGIEQTKEPQTIVLDFSSPNIAKQLHVGHLRSTILGDVLRRLNLFLGHRVISDNHLGDWGTQFGMVILGYKKYGNESDLLTRPLEYLEELYVKIQKESIESGQLREEAKKELQKLQSGDAENTRLWANFVNASLGELDKIYKRLNVKFDFSLGESFYNPMLGQIVEELLKKGIAQQSEGAVCVFFGKDFPELTDKPMLIRKSDGAFLYATTDIATLLFRIQNWNAQRIIYVTDARQKLHFSQLFALAQILGINVQLEHVYFGSILGEDKKPLKTREGTSIKLRELLEEAENRAYELIEAKRKDLSEEKKREIARAVGVGALKYADLSQNRILDYIFKWEKLLSFDGNTAPYLINAHVRICSILKKASSQGYYSTLGFTSLKFETEELQPQEIELLKTLLSFKYALNLAIEENSPHHLCNYLYSLAKDFHKFYELCPVLGAPTPYIRERRIAFCECTAQTLALGLNLLGIEALQEM</sequence>
<protein>
    <recommendedName>
        <fullName evidence="11">Arginine--tRNA ligase</fullName>
        <ecNumber evidence="11">6.1.1.19</ecNumber>
    </recommendedName>
    <alternativeName>
        <fullName evidence="11">Arginyl-tRNA synthetase</fullName>
        <shortName evidence="11">ArgRS</shortName>
    </alternativeName>
</protein>
<dbReference type="NCBIfam" id="TIGR00456">
    <property type="entry name" value="argS"/>
    <property type="match status" value="1"/>
</dbReference>
<evidence type="ECO:0000256" key="8">
    <source>
        <dbReference type="ARBA" id="ARBA00022917"/>
    </source>
</evidence>
<dbReference type="SMART" id="SM01016">
    <property type="entry name" value="Arg_tRNA_synt_N"/>
    <property type="match status" value="1"/>
</dbReference>
<evidence type="ECO:0000259" key="15">
    <source>
        <dbReference type="SMART" id="SM01016"/>
    </source>
</evidence>
<keyword evidence="13" id="KW-0175">Coiled coil</keyword>
<comment type="subcellular location">
    <subcellularLocation>
        <location evidence="1 11">Cytoplasm</location>
    </subcellularLocation>
</comment>
<organism evidence="16 17">
    <name type="scientific">Methylacidiphilum caldifontis</name>
    <dbReference type="NCBI Taxonomy" id="2795386"/>
    <lineage>
        <taxon>Bacteria</taxon>
        <taxon>Pseudomonadati</taxon>
        <taxon>Verrucomicrobiota</taxon>
        <taxon>Methylacidiphilae</taxon>
        <taxon>Methylacidiphilales</taxon>
        <taxon>Methylacidiphilaceae</taxon>
        <taxon>Methylacidiphilum (ex Ratnadevi et al. 2023)</taxon>
    </lineage>
</organism>
<dbReference type="InterPro" id="IPR008909">
    <property type="entry name" value="DALR_anticod-bd"/>
</dbReference>
<dbReference type="SUPFAM" id="SSF55190">
    <property type="entry name" value="Arginyl-tRNA synthetase (ArgRS), N-terminal 'additional' domain"/>
    <property type="match status" value="1"/>
</dbReference>
<accession>A0A4Y8PBF6</accession>
<dbReference type="EC" id="6.1.1.19" evidence="11"/>
<proteinExistence type="inferred from homology"/>